<dbReference type="AlphaFoldDB" id="A0A3N3Z8R9"/>
<gene>
    <name evidence="1" type="ORF">EGW70_04245</name>
</gene>
<comment type="caution">
    <text evidence="1">The sequence shown here is derived from an EMBL/GenBank/DDBJ whole genome shotgun (WGS) entry which is preliminary data.</text>
</comment>
<dbReference type="EMBL" id="RKOR01000008">
    <property type="protein sequence ID" value="ROY52077.1"/>
    <property type="molecule type" value="Genomic_DNA"/>
</dbReference>
<dbReference type="SUPFAM" id="SSF53474">
    <property type="entry name" value="alpha/beta-Hydrolases"/>
    <property type="match status" value="1"/>
</dbReference>
<dbReference type="Gene3D" id="3.40.50.1820">
    <property type="entry name" value="alpha/beta hydrolase"/>
    <property type="match status" value="1"/>
</dbReference>
<sequence>MSITDKSYNKISGAVYWLDPKDKKYSPTIKENVIHSLGGTEFQILKIQENSQTDGMQAMAVAPLDKQGVPDLSQIVISYAGTNPGDWKDVETDLRTIGGFWDKTASPGFSDARSPQRLAGQLSSAVAFAEAVKQEYSEATFSTTGHSLGEYLALYIAAENQWKNVGFNGPDPYEVLTPAAKKWVAENPGWLTNYRNQADIVGNLMGNGTGAEIKVALQMGLQNPLKSHDLANWLFDADGYLVIPDNEHNLEASLQGQERKSMTVFASELANLQILKKKLLKNGSGLSSSQQIYLEDAQARAVVQIAARNAKYAMERVICIHQEAIRTLEQNWEAGLRAARNSVQMLTEAEIMEALASVGVTKQSQVFQPKETHELRIQQAKEKSATFDALEREITAKLAEIVARDSELANQFR</sequence>
<proteinExistence type="predicted"/>
<dbReference type="InterPro" id="IPR029058">
    <property type="entry name" value="AB_hydrolase_fold"/>
</dbReference>
<accession>A0A3N3Z8R9</accession>
<dbReference type="Proteomes" id="UP000275941">
    <property type="component" value="Unassembled WGS sequence"/>
</dbReference>
<organism evidence="1 2">
    <name type="scientific">Enterococcus faecalis</name>
    <name type="common">Streptococcus faecalis</name>
    <dbReference type="NCBI Taxonomy" id="1351"/>
    <lineage>
        <taxon>Bacteria</taxon>
        <taxon>Bacillati</taxon>
        <taxon>Bacillota</taxon>
        <taxon>Bacilli</taxon>
        <taxon>Lactobacillales</taxon>
        <taxon>Enterococcaceae</taxon>
        <taxon>Enterococcus</taxon>
    </lineage>
</organism>
<reference evidence="1 2" key="1">
    <citation type="submission" date="2018-10" db="EMBL/GenBank/DDBJ databases">
        <title>Genotypes and phenotypes of Enterococci isolated from broiler chickens.</title>
        <authorList>
            <person name="Muhammad A.R."/>
            <person name="Diarra M.S."/>
        </authorList>
    </citation>
    <scope>NUCLEOTIDE SEQUENCE [LARGE SCALE GENOMIC DNA]</scope>
    <source>
        <strain evidence="1 2">P7 C A21</strain>
    </source>
</reference>
<protein>
    <submittedName>
        <fullName evidence="1">Lipase</fullName>
    </submittedName>
</protein>
<name>A0A3N3Z8R9_ENTFL</name>
<evidence type="ECO:0000313" key="2">
    <source>
        <dbReference type="Proteomes" id="UP000275941"/>
    </source>
</evidence>
<dbReference type="RefSeq" id="WP_002385431.1">
    <property type="nucleotide sequence ID" value="NZ_AP025270.1"/>
</dbReference>
<dbReference type="OrthoDB" id="6450827at2"/>
<evidence type="ECO:0000313" key="1">
    <source>
        <dbReference type="EMBL" id="ROY52077.1"/>
    </source>
</evidence>